<feature type="region of interest" description="Disordered" evidence="3">
    <location>
        <begin position="312"/>
        <end position="344"/>
    </location>
</feature>
<keyword evidence="2" id="KW-0539">Nucleus</keyword>
<dbReference type="AlphaFoldDB" id="A0A0F7SR95"/>
<evidence type="ECO:0000313" key="5">
    <source>
        <dbReference type="EMBL" id="CED83259.1"/>
    </source>
</evidence>
<proteinExistence type="predicted"/>
<feature type="compositionally biased region" description="Basic and acidic residues" evidence="3">
    <location>
        <begin position="19"/>
        <end position="36"/>
    </location>
</feature>
<dbReference type="InterPro" id="IPR052780">
    <property type="entry name" value="AAA_Catabolism_Regulators"/>
</dbReference>
<dbReference type="CDD" id="cd00067">
    <property type="entry name" value="GAL4"/>
    <property type="match status" value="1"/>
</dbReference>
<feature type="compositionally biased region" description="Basic and acidic residues" evidence="3">
    <location>
        <begin position="405"/>
        <end position="426"/>
    </location>
</feature>
<protein>
    <submittedName>
        <fullName evidence="5">Zn(2)-C6 fungal-type DNA-binding domain</fullName>
    </submittedName>
</protein>
<dbReference type="GO" id="GO:0003677">
    <property type="term" value="F:DNA binding"/>
    <property type="evidence" value="ECO:0007669"/>
    <property type="project" value="UniProtKB-KW"/>
</dbReference>
<evidence type="ECO:0000259" key="4">
    <source>
        <dbReference type="PROSITE" id="PS50048"/>
    </source>
</evidence>
<dbReference type="PANTHER" id="PTHR31644">
    <property type="entry name" value="TRANSCRIPTIONAL ACTIVATOR ARO80-RELATED"/>
    <property type="match status" value="1"/>
</dbReference>
<dbReference type="GO" id="GO:0000981">
    <property type="term" value="F:DNA-binding transcription factor activity, RNA polymerase II-specific"/>
    <property type="evidence" value="ECO:0007669"/>
    <property type="project" value="InterPro"/>
</dbReference>
<feature type="compositionally biased region" description="Low complexity" evidence="3">
    <location>
        <begin position="328"/>
        <end position="341"/>
    </location>
</feature>
<dbReference type="Gene3D" id="4.10.240.10">
    <property type="entry name" value="Zn(2)-C6 fungal-type DNA-binding domain"/>
    <property type="match status" value="1"/>
</dbReference>
<organism evidence="5">
    <name type="scientific">Phaffia rhodozyma</name>
    <name type="common">Yeast</name>
    <name type="synonym">Xanthophyllomyces dendrorhous</name>
    <dbReference type="NCBI Taxonomy" id="264483"/>
    <lineage>
        <taxon>Eukaryota</taxon>
        <taxon>Fungi</taxon>
        <taxon>Dikarya</taxon>
        <taxon>Basidiomycota</taxon>
        <taxon>Agaricomycotina</taxon>
        <taxon>Tremellomycetes</taxon>
        <taxon>Cystofilobasidiales</taxon>
        <taxon>Mrakiaceae</taxon>
        <taxon>Phaffia</taxon>
    </lineage>
</organism>
<feature type="region of interest" description="Disordered" evidence="3">
    <location>
        <begin position="78"/>
        <end position="163"/>
    </location>
</feature>
<evidence type="ECO:0000256" key="3">
    <source>
        <dbReference type="SAM" id="MobiDB-lite"/>
    </source>
</evidence>
<dbReference type="CDD" id="cd12148">
    <property type="entry name" value="fungal_TF_MHR"/>
    <property type="match status" value="1"/>
</dbReference>
<dbReference type="SUPFAM" id="SSF57701">
    <property type="entry name" value="Zn2/Cys6 DNA-binding domain"/>
    <property type="match status" value="1"/>
</dbReference>
<feature type="compositionally biased region" description="Polar residues" evidence="3">
    <location>
        <begin position="209"/>
        <end position="221"/>
    </location>
</feature>
<keyword evidence="1" id="KW-0479">Metal-binding</keyword>
<feature type="region of interest" description="Disordered" evidence="3">
    <location>
        <begin position="209"/>
        <end position="298"/>
    </location>
</feature>
<evidence type="ECO:0000256" key="1">
    <source>
        <dbReference type="ARBA" id="ARBA00022723"/>
    </source>
</evidence>
<feature type="compositionally biased region" description="Polar residues" evidence="3">
    <location>
        <begin position="902"/>
        <end position="914"/>
    </location>
</feature>
<sequence>MDHPPTQESSFHIAAGHLDFNRPTDPETQAERDKAKRAYRACTNCRTRKARCDLGDVNYPKDPPCARCKRESKECTFLPSRRGGNLTTKARAKSFGSHRPSPPMNPVEPSGLASTSHLPQMSLSSTTESPSAKRQRRISFSSSDSINRPEESRSPTINPIHPSTSIFPAYSKSTSISVHPSLNEYAYPQLRSPASSTNFPLGFESQYSMMSSHESPRNQHQGRAHPAIRSSSTETLNTVSSNSGMGSVYGPNAPPRQPSYTRVPNTGTSQTSPSSSGYSRPPSDRPDMSSIPSPQPRYLQSSRSIYAPVLSPSQSTLQPHGGHDRTHSISSSSADMQPSASVMGEARTDQENFITGGMANEVDALSLLARTATGKPTSSKSEPGTASEGKDREGLLNTTGSESGRGIEQDRSAKRERDDHLGGQRGEENLADDEFVCDLVKRGCLDWESIKVYVDQFFSRHHQIFPMVPSSRIPKTSSQLRVFAKEEKQLLATVVCIASRYDTSRPEIHRLVWEVISEYIVDTVIYGRDACVGFVESMLLLSENVPRPSIGKDDQGSKQWDESTQSWYLVGHAVRTGYLLGLDQKTMNISTTEDSTPSIERDRLAWTYCYIFDRHISLRIGKAFWSRGPGLCFTENIASINFPSLRPIPSEQDDFASVVQALVELTQTMTAAHDVLYPSHDRTMSLVRAGEYYKYLDEFSRSINAFHSVWLHVKFSTFPCDEIVWCTFHYIRLYIYVFAFQAHVQRAVSKGGAVHFGPDGNIFPRGPLASPDSKFIMESIDAARQLLMLCTERLHPGGALPFLPARFFLWFTYASVFLLKAIYSNAILRSDTRNILELIQKVIFCLANSSPDKSHLGIRHALLLRTVAKKLRQSFSDESWVAHTGTATPLFAELPDRFRSAGRSNRSPPISTSGADGPSSFVFNSSNTPSTYLADPSMSTTQYAEFSSATPGMSASGMAFESKARGTAWDFTHMSEEGNGSIYGSEVNFGMEELAYLSQLSDLDLSSEMFWTQLVPMQQPEGSGIPFR</sequence>
<dbReference type="PROSITE" id="PS50048">
    <property type="entry name" value="ZN2_CY6_FUNGAL_2"/>
    <property type="match status" value="1"/>
</dbReference>
<dbReference type="GO" id="GO:0008270">
    <property type="term" value="F:zinc ion binding"/>
    <property type="evidence" value="ECO:0007669"/>
    <property type="project" value="InterPro"/>
</dbReference>
<dbReference type="Pfam" id="PF00172">
    <property type="entry name" value="Zn_clus"/>
    <property type="match status" value="1"/>
</dbReference>
<dbReference type="GO" id="GO:0005634">
    <property type="term" value="C:nucleus"/>
    <property type="evidence" value="ECO:0007669"/>
    <property type="project" value="TreeGrafter"/>
</dbReference>
<dbReference type="InterPro" id="IPR036864">
    <property type="entry name" value="Zn2-C6_fun-type_DNA-bd_sf"/>
</dbReference>
<feature type="compositionally biased region" description="Polar residues" evidence="3">
    <location>
        <begin position="229"/>
        <end position="245"/>
    </location>
</feature>
<name>A0A0F7SR95_PHARH</name>
<feature type="compositionally biased region" description="Polar residues" evidence="3">
    <location>
        <begin position="1"/>
        <end position="10"/>
    </location>
</feature>
<evidence type="ECO:0000256" key="2">
    <source>
        <dbReference type="ARBA" id="ARBA00023242"/>
    </source>
</evidence>
<dbReference type="InterPro" id="IPR007219">
    <property type="entry name" value="XnlR_reg_dom"/>
</dbReference>
<feature type="region of interest" description="Disordered" evidence="3">
    <location>
        <begin position="1"/>
        <end position="36"/>
    </location>
</feature>
<dbReference type="EMBL" id="LN483142">
    <property type="protein sequence ID" value="CED83259.1"/>
    <property type="molecule type" value="Genomic_DNA"/>
</dbReference>
<dbReference type="PROSITE" id="PS00463">
    <property type="entry name" value="ZN2_CY6_FUNGAL_1"/>
    <property type="match status" value="1"/>
</dbReference>
<reference evidence="5" key="1">
    <citation type="submission" date="2014-08" db="EMBL/GenBank/DDBJ databases">
        <authorList>
            <person name="Sharma Rahul"/>
            <person name="Thines Marco"/>
        </authorList>
    </citation>
    <scope>NUCLEOTIDE SEQUENCE</scope>
</reference>
<feature type="domain" description="Zn(2)-C6 fungal-type" evidence="4">
    <location>
        <begin position="41"/>
        <end position="77"/>
    </location>
</feature>
<feature type="compositionally biased region" description="Polar residues" evidence="3">
    <location>
        <begin position="374"/>
        <end position="384"/>
    </location>
</feature>
<dbReference type="InterPro" id="IPR001138">
    <property type="entry name" value="Zn2Cys6_DnaBD"/>
</dbReference>
<dbReference type="GO" id="GO:0006351">
    <property type="term" value="P:DNA-templated transcription"/>
    <property type="evidence" value="ECO:0007669"/>
    <property type="project" value="InterPro"/>
</dbReference>
<dbReference type="SMART" id="SM00066">
    <property type="entry name" value="GAL4"/>
    <property type="match status" value="1"/>
</dbReference>
<dbReference type="PANTHER" id="PTHR31644:SF1">
    <property type="entry name" value="ZN(II)2CYS6 TRANSCRIPTION FACTOR (EUROFUNG)"/>
    <property type="match status" value="1"/>
</dbReference>
<feature type="region of interest" description="Disordered" evidence="3">
    <location>
        <begin position="899"/>
        <end position="920"/>
    </location>
</feature>
<keyword evidence="5" id="KW-0238">DNA-binding</keyword>
<dbReference type="SMART" id="SM00906">
    <property type="entry name" value="Fungal_trans"/>
    <property type="match status" value="1"/>
</dbReference>
<feature type="region of interest" description="Disordered" evidence="3">
    <location>
        <begin position="371"/>
        <end position="426"/>
    </location>
</feature>
<feature type="compositionally biased region" description="Polar residues" evidence="3">
    <location>
        <begin position="154"/>
        <end position="163"/>
    </location>
</feature>
<feature type="compositionally biased region" description="Low complexity" evidence="3">
    <location>
        <begin position="267"/>
        <end position="281"/>
    </location>
</feature>
<feature type="compositionally biased region" description="Polar residues" evidence="3">
    <location>
        <begin position="112"/>
        <end position="146"/>
    </location>
</feature>
<accession>A0A0F7SR95</accession>